<feature type="transmembrane region" description="Helical" evidence="5">
    <location>
        <begin position="73"/>
        <end position="93"/>
    </location>
</feature>
<feature type="transmembrane region" description="Helical" evidence="5">
    <location>
        <begin position="210"/>
        <end position="229"/>
    </location>
</feature>
<feature type="transmembrane region" description="Helical" evidence="5">
    <location>
        <begin position="302"/>
        <end position="321"/>
    </location>
</feature>
<feature type="transmembrane region" description="Helical" evidence="5">
    <location>
        <begin position="132"/>
        <end position="151"/>
    </location>
</feature>
<keyword evidence="2 5" id="KW-0812">Transmembrane</keyword>
<reference evidence="7 8" key="1">
    <citation type="submission" date="2023-04" db="EMBL/GenBank/DDBJ databases">
        <title>Draft genome sequence of Saccharopolyspora sp. TS4A08 isolated from sweet potato rhizospheric soil.</title>
        <authorList>
            <person name="Suksaard P."/>
            <person name="Duangmal K."/>
        </authorList>
    </citation>
    <scope>NUCLEOTIDE SEQUENCE [LARGE SCALE GENOMIC DNA]</scope>
    <source>
        <strain evidence="7 8">TS4A08</strain>
    </source>
</reference>
<sequence>MRSGVQRGAIAAVQVFGLAVWFSVSAVVPTLREEWGISSAAAVWLTGAVQLGFVAGALASSLLNLADRIRPNLLLAASAALAAGWTLLLAGLVDGMAAAIPLRFLTGMCLAGVYPVGMKLMASWAPSRGRGLAMGLLIAALTLGSALPHLIGGLGQLPWRAVLVAAAGTGLLGALVAVTVVRPGPHLAASAAVHNPRYALRMFAERGPRLANLGYFGHMWELYALWTWIPTFLLASEAGRSLPASTGITVFVTIGVAGAIGCLLGGWGADRYGRSPAAVTALVISGACCAFSPLAFDAGPVVLVVFCVVWGAAVIADSGVFSTSLSEAADPRFVGTALTAQTAIGFGLTVVSIQLVPLLAAAAGWRVAFLLLAPGPFIGAIAMRRLGRGEWNRAARAGNTDGEPGSTRET</sequence>
<keyword evidence="4 5" id="KW-0472">Membrane</keyword>
<dbReference type="PROSITE" id="PS50850">
    <property type="entry name" value="MFS"/>
    <property type="match status" value="1"/>
</dbReference>
<evidence type="ECO:0000256" key="3">
    <source>
        <dbReference type="ARBA" id="ARBA00022989"/>
    </source>
</evidence>
<protein>
    <submittedName>
        <fullName evidence="7">MFS transporter</fullName>
    </submittedName>
</protein>
<keyword evidence="8" id="KW-1185">Reference proteome</keyword>
<evidence type="ECO:0000256" key="5">
    <source>
        <dbReference type="SAM" id="Phobius"/>
    </source>
</evidence>
<evidence type="ECO:0000256" key="2">
    <source>
        <dbReference type="ARBA" id="ARBA00022692"/>
    </source>
</evidence>
<feature type="transmembrane region" description="Helical" evidence="5">
    <location>
        <begin position="363"/>
        <end position="383"/>
    </location>
</feature>
<feature type="transmembrane region" description="Helical" evidence="5">
    <location>
        <begin position="241"/>
        <end position="265"/>
    </location>
</feature>
<feature type="transmembrane region" description="Helical" evidence="5">
    <location>
        <begin position="157"/>
        <end position="181"/>
    </location>
</feature>
<dbReference type="Pfam" id="PF07690">
    <property type="entry name" value="MFS_1"/>
    <property type="match status" value="1"/>
</dbReference>
<evidence type="ECO:0000259" key="6">
    <source>
        <dbReference type="PROSITE" id="PS50850"/>
    </source>
</evidence>
<gene>
    <name evidence="7" type="ORF">QFW96_12045</name>
</gene>
<accession>A0ABT6PMW2</accession>
<dbReference type="InterPro" id="IPR020846">
    <property type="entry name" value="MFS_dom"/>
</dbReference>
<organism evidence="7 8">
    <name type="scientific">Saccharopolyspora ipomoeae</name>
    <dbReference type="NCBI Taxonomy" id="3042027"/>
    <lineage>
        <taxon>Bacteria</taxon>
        <taxon>Bacillati</taxon>
        <taxon>Actinomycetota</taxon>
        <taxon>Actinomycetes</taxon>
        <taxon>Pseudonocardiales</taxon>
        <taxon>Pseudonocardiaceae</taxon>
        <taxon>Saccharopolyspora</taxon>
    </lineage>
</organism>
<proteinExistence type="predicted"/>
<feature type="transmembrane region" description="Helical" evidence="5">
    <location>
        <begin position="99"/>
        <end position="120"/>
    </location>
</feature>
<comment type="caution">
    <text evidence="7">The sequence shown here is derived from an EMBL/GenBank/DDBJ whole genome shotgun (WGS) entry which is preliminary data.</text>
</comment>
<keyword evidence="3 5" id="KW-1133">Transmembrane helix</keyword>
<dbReference type="SUPFAM" id="SSF103473">
    <property type="entry name" value="MFS general substrate transporter"/>
    <property type="match status" value="1"/>
</dbReference>
<comment type="subcellular location">
    <subcellularLocation>
        <location evidence="1">Cell membrane</location>
        <topology evidence="1">Multi-pass membrane protein</topology>
    </subcellularLocation>
</comment>
<feature type="transmembrane region" description="Helical" evidence="5">
    <location>
        <begin position="277"/>
        <end position="296"/>
    </location>
</feature>
<dbReference type="EMBL" id="JASAOF010000005">
    <property type="protein sequence ID" value="MDI2029350.1"/>
    <property type="molecule type" value="Genomic_DNA"/>
</dbReference>
<evidence type="ECO:0000256" key="1">
    <source>
        <dbReference type="ARBA" id="ARBA00004651"/>
    </source>
</evidence>
<feature type="transmembrane region" description="Helical" evidence="5">
    <location>
        <begin position="333"/>
        <end position="357"/>
    </location>
</feature>
<dbReference type="PANTHER" id="PTHR23521">
    <property type="entry name" value="TRANSPORTER MFS SUPERFAMILY"/>
    <property type="match status" value="1"/>
</dbReference>
<dbReference type="RefSeq" id="WP_281455670.1">
    <property type="nucleotide sequence ID" value="NZ_JASAOF010000005.1"/>
</dbReference>
<evidence type="ECO:0000256" key="4">
    <source>
        <dbReference type="ARBA" id="ARBA00023136"/>
    </source>
</evidence>
<feature type="transmembrane region" description="Helical" evidence="5">
    <location>
        <begin position="42"/>
        <end position="66"/>
    </location>
</feature>
<feature type="domain" description="Major facilitator superfamily (MFS) profile" evidence="6">
    <location>
        <begin position="1"/>
        <end position="391"/>
    </location>
</feature>
<dbReference type="InterPro" id="IPR036259">
    <property type="entry name" value="MFS_trans_sf"/>
</dbReference>
<dbReference type="Gene3D" id="1.20.1250.20">
    <property type="entry name" value="MFS general substrate transporter like domains"/>
    <property type="match status" value="2"/>
</dbReference>
<evidence type="ECO:0000313" key="8">
    <source>
        <dbReference type="Proteomes" id="UP001237595"/>
    </source>
</evidence>
<dbReference type="PANTHER" id="PTHR23521:SF3">
    <property type="entry name" value="MFS TRANSPORTER"/>
    <property type="match status" value="1"/>
</dbReference>
<name>A0ABT6PMW2_9PSEU</name>
<dbReference type="InterPro" id="IPR011701">
    <property type="entry name" value="MFS"/>
</dbReference>
<dbReference type="Proteomes" id="UP001237595">
    <property type="component" value="Unassembled WGS sequence"/>
</dbReference>
<evidence type="ECO:0000313" key="7">
    <source>
        <dbReference type="EMBL" id="MDI2029350.1"/>
    </source>
</evidence>